<gene>
    <name evidence="2" type="ORF">LMV7_p00850</name>
</gene>
<protein>
    <submittedName>
        <fullName evidence="2">Nucleoside-diphosphate sugar epimerase</fullName>
    </submittedName>
</protein>
<dbReference type="SUPFAM" id="SSF51735">
    <property type="entry name" value="NAD(P)-binding Rossmann-fold domains"/>
    <property type="match status" value="1"/>
</dbReference>
<proteinExistence type="predicted"/>
<reference evidence="2" key="1">
    <citation type="journal article" date="2013" name="Genome Announc.">
        <title>First complete sequence of a giant linear plasmid from a micrococcus strain isolated from an extremely high-altitude lake.</title>
        <authorList>
            <person name="Dib J.R."/>
            <person name="Schuldes J."/>
            <person name="Thurmer A."/>
            <person name="Farias M.E."/>
            <person name="Daniel R."/>
            <person name="Meinhardt F."/>
        </authorList>
    </citation>
    <scope>NUCLEOTIDE SEQUENCE</scope>
    <source>
        <strain evidence="2">V7</strain>
        <plasmid evidence="2">pLMV7</plasmid>
    </source>
</reference>
<dbReference type="Gene3D" id="3.40.50.720">
    <property type="entry name" value="NAD(P)-binding Rossmann-like Domain"/>
    <property type="match status" value="1"/>
</dbReference>
<dbReference type="Pfam" id="PF13460">
    <property type="entry name" value="NAD_binding_10"/>
    <property type="match status" value="1"/>
</dbReference>
<feature type="domain" description="NAD(P)-binding" evidence="1">
    <location>
        <begin position="7"/>
        <end position="178"/>
    </location>
</feature>
<dbReference type="InterPro" id="IPR036291">
    <property type="entry name" value="NAD(P)-bd_dom_sf"/>
</dbReference>
<name>U5NWD4_9MICC</name>
<dbReference type="PANTHER" id="PTHR12126">
    <property type="entry name" value="NADH-UBIQUINONE OXIDOREDUCTASE 39 KDA SUBUNIT-RELATED"/>
    <property type="match status" value="1"/>
</dbReference>
<dbReference type="InterPro" id="IPR016040">
    <property type="entry name" value="NAD(P)-bd_dom"/>
</dbReference>
<dbReference type="PANTHER" id="PTHR12126:SF11">
    <property type="entry name" value="NADH DEHYDROGENASE [UBIQUINONE] 1 ALPHA SUBCOMPLEX SUBUNIT 9, MITOCHONDRIAL"/>
    <property type="match status" value="1"/>
</dbReference>
<keyword evidence="2" id="KW-0614">Plasmid</keyword>
<evidence type="ECO:0000313" key="2">
    <source>
        <dbReference type="EMBL" id="AGY35506.1"/>
    </source>
</evidence>
<geneLocation type="plasmid" evidence="2">
    <name>pLMV7</name>
</geneLocation>
<organism evidence="2">
    <name type="scientific">Micrococcus sp. V7</name>
    <dbReference type="NCBI Taxonomy" id="404582"/>
    <lineage>
        <taxon>Bacteria</taxon>
        <taxon>Bacillati</taxon>
        <taxon>Actinomycetota</taxon>
        <taxon>Actinomycetes</taxon>
        <taxon>Micrococcales</taxon>
        <taxon>Micrococcaceae</taxon>
        <taxon>Micrococcus</taxon>
    </lineage>
</organism>
<dbReference type="RefSeq" id="WP_023190155.1">
    <property type="nucleotide sequence ID" value="NC_022599.1"/>
</dbReference>
<accession>U5NWD4</accession>
<evidence type="ECO:0000259" key="1">
    <source>
        <dbReference type="Pfam" id="PF13460"/>
    </source>
</evidence>
<dbReference type="AlphaFoldDB" id="U5NWD4"/>
<sequence length="250" mass="26454">MKIAILGATGTAGRATTRAAHEAGHEVIALSRATGIDLHTGEGLVDALRGADAVIDTSNPFPTDAGTSLVETFHDATTRVVEACLQAGVARLVHLSICNIDDEAFDQFDYYLAKRAQEHVLASVEGLQCVVVRSAQWMEFALNPGAVTQDEEQVRVEDWLIQPIAVDEVAHVLVEAAAGPARNRQIAGPEQVRLPDLARALLAATGDQRPVLAVQPSFPALAHGVLLAPREAELLGPDVASWANSQTPAV</sequence>
<dbReference type="InterPro" id="IPR051207">
    <property type="entry name" value="ComplexI_NDUFA9_subunit"/>
</dbReference>
<dbReference type="GO" id="GO:0044877">
    <property type="term" value="F:protein-containing complex binding"/>
    <property type="evidence" value="ECO:0007669"/>
    <property type="project" value="TreeGrafter"/>
</dbReference>
<dbReference type="EMBL" id="KF577591">
    <property type="protein sequence ID" value="AGY35506.1"/>
    <property type="molecule type" value="Genomic_DNA"/>
</dbReference>